<dbReference type="EMBL" id="MU275865">
    <property type="protein sequence ID" value="KAI0050077.1"/>
    <property type="molecule type" value="Genomic_DNA"/>
</dbReference>
<organism evidence="1 2">
    <name type="scientific">Auriscalpium vulgare</name>
    <dbReference type="NCBI Taxonomy" id="40419"/>
    <lineage>
        <taxon>Eukaryota</taxon>
        <taxon>Fungi</taxon>
        <taxon>Dikarya</taxon>
        <taxon>Basidiomycota</taxon>
        <taxon>Agaricomycotina</taxon>
        <taxon>Agaricomycetes</taxon>
        <taxon>Russulales</taxon>
        <taxon>Auriscalpiaceae</taxon>
        <taxon>Auriscalpium</taxon>
    </lineage>
</organism>
<evidence type="ECO:0000313" key="2">
    <source>
        <dbReference type="Proteomes" id="UP000814033"/>
    </source>
</evidence>
<evidence type="ECO:0000313" key="1">
    <source>
        <dbReference type="EMBL" id="KAI0050077.1"/>
    </source>
</evidence>
<reference evidence="1" key="2">
    <citation type="journal article" date="2022" name="New Phytol.">
        <title>Evolutionary transition to the ectomycorrhizal habit in the genomes of a hyperdiverse lineage of mushroom-forming fungi.</title>
        <authorList>
            <person name="Looney B."/>
            <person name="Miyauchi S."/>
            <person name="Morin E."/>
            <person name="Drula E."/>
            <person name="Courty P.E."/>
            <person name="Kohler A."/>
            <person name="Kuo A."/>
            <person name="LaButti K."/>
            <person name="Pangilinan J."/>
            <person name="Lipzen A."/>
            <person name="Riley R."/>
            <person name="Andreopoulos W."/>
            <person name="He G."/>
            <person name="Johnson J."/>
            <person name="Nolan M."/>
            <person name="Tritt A."/>
            <person name="Barry K.W."/>
            <person name="Grigoriev I.V."/>
            <person name="Nagy L.G."/>
            <person name="Hibbett D."/>
            <person name="Henrissat B."/>
            <person name="Matheny P.B."/>
            <person name="Labbe J."/>
            <person name="Martin F.M."/>
        </authorList>
    </citation>
    <scope>NUCLEOTIDE SEQUENCE</scope>
    <source>
        <strain evidence="1">FP105234-sp</strain>
    </source>
</reference>
<protein>
    <submittedName>
        <fullName evidence="1">Uncharacterized protein</fullName>
    </submittedName>
</protein>
<dbReference type="Proteomes" id="UP000814033">
    <property type="component" value="Unassembled WGS sequence"/>
</dbReference>
<name>A0ACB8S1S0_9AGAM</name>
<reference evidence="1" key="1">
    <citation type="submission" date="2021-02" db="EMBL/GenBank/DDBJ databases">
        <authorList>
            <consortium name="DOE Joint Genome Institute"/>
            <person name="Ahrendt S."/>
            <person name="Looney B.P."/>
            <person name="Miyauchi S."/>
            <person name="Morin E."/>
            <person name="Drula E."/>
            <person name="Courty P.E."/>
            <person name="Chicoki N."/>
            <person name="Fauchery L."/>
            <person name="Kohler A."/>
            <person name="Kuo A."/>
            <person name="Labutti K."/>
            <person name="Pangilinan J."/>
            <person name="Lipzen A."/>
            <person name="Riley R."/>
            <person name="Andreopoulos W."/>
            <person name="He G."/>
            <person name="Johnson J."/>
            <person name="Barry K.W."/>
            <person name="Grigoriev I.V."/>
            <person name="Nagy L."/>
            <person name="Hibbett D."/>
            <person name="Henrissat B."/>
            <person name="Matheny P.B."/>
            <person name="Labbe J."/>
            <person name="Martin F."/>
        </authorList>
    </citation>
    <scope>NUCLEOTIDE SEQUENCE</scope>
    <source>
        <strain evidence="1">FP105234-sp</strain>
    </source>
</reference>
<comment type="caution">
    <text evidence="1">The sequence shown here is derived from an EMBL/GenBank/DDBJ whole genome shotgun (WGS) entry which is preliminary data.</text>
</comment>
<keyword evidence="2" id="KW-1185">Reference proteome</keyword>
<accession>A0ACB8S1S0</accession>
<sequence>MTTSLEARNVLLDYQPIPRTYGGAAPTPSVDSVHGASGVLWRDRLDRPNDKRRGDLPTPAPSPPFPLSPNHDMRGRQQPISHWNINYRPRQGAPLVLGPYDTTSINWWPYPSWGQTAAAITPLDDPSTDDPSTDSTALSSSTTDSSSSPTPTSSSPSSSASVITISALPPSSSTDPPNGLRNNASAHPFNLLYLLPVFIVVGLALGALLSVLAFRWNTRRRARRVREPSFQFGPRYLPAANSFNGSPRAPPATDMQEVDLGDVGSPSKYTRHGSRASSMGTSWLSATANGHTRSSEGAKTSRDNLAIPPVSPTASSTARSQSRASTRAVSPDPSTMLSPQSADVPYESIRHQSIRKDILQKLKVDEPVPPLIPTRERLAAGEPPSTRRNYSTLLSPGDQPGPSASGSGHREDTAWVPNGGFRIVEEDASPLPLSQQHSPWHTQEDLRSALQHRSSDNWMAWTQAWSPASSYPPTEDGFTAMPSRKSTVDKKSLVASFASPRTAASIARSESSMLPLSPPQILSPPLESKLLFNPPPGKASARPRKEHSLGAGTGPTTRATRKLHAPTPPKLPLPSKSSSSPYRHRLSKPPPPHEDVPERAPSETSNVSSIAVPHRSPAERHAARQTALSKVGEIVAKSYSQRDGNAATSPTMFGAVTEDEDFAWAVGIDQRLAAMEDGGM</sequence>
<proteinExistence type="predicted"/>
<gene>
    <name evidence="1" type="ORF">FA95DRAFT_682701</name>
</gene>